<reference evidence="2 3" key="1">
    <citation type="submission" date="2015-07" db="EMBL/GenBank/DDBJ databases">
        <title>The genome of Habropoda laboriosa.</title>
        <authorList>
            <person name="Pan H."/>
            <person name="Kapheim K."/>
        </authorList>
    </citation>
    <scope>NUCLEOTIDE SEQUENCE [LARGE SCALE GENOMIC DNA]</scope>
    <source>
        <strain evidence="2">0110345459</strain>
    </source>
</reference>
<organism evidence="2 3">
    <name type="scientific">Habropoda laboriosa</name>
    <dbReference type="NCBI Taxonomy" id="597456"/>
    <lineage>
        <taxon>Eukaryota</taxon>
        <taxon>Metazoa</taxon>
        <taxon>Ecdysozoa</taxon>
        <taxon>Arthropoda</taxon>
        <taxon>Hexapoda</taxon>
        <taxon>Insecta</taxon>
        <taxon>Pterygota</taxon>
        <taxon>Neoptera</taxon>
        <taxon>Endopterygota</taxon>
        <taxon>Hymenoptera</taxon>
        <taxon>Apocrita</taxon>
        <taxon>Aculeata</taxon>
        <taxon>Apoidea</taxon>
        <taxon>Anthophila</taxon>
        <taxon>Apidae</taxon>
        <taxon>Habropoda</taxon>
    </lineage>
</organism>
<keyword evidence="1" id="KW-1133">Transmembrane helix</keyword>
<evidence type="ECO:0000256" key="1">
    <source>
        <dbReference type="SAM" id="Phobius"/>
    </source>
</evidence>
<name>A0A0L7R6N5_9HYME</name>
<evidence type="ECO:0000313" key="2">
    <source>
        <dbReference type="EMBL" id="KOC66489.1"/>
    </source>
</evidence>
<gene>
    <name evidence="2" type="ORF">WH47_08882</name>
</gene>
<keyword evidence="1" id="KW-0812">Transmembrane</keyword>
<dbReference type="EMBL" id="KQ414646">
    <property type="protein sequence ID" value="KOC66489.1"/>
    <property type="molecule type" value="Genomic_DNA"/>
</dbReference>
<protein>
    <submittedName>
        <fullName evidence="2">Uncharacterized protein</fullName>
    </submittedName>
</protein>
<keyword evidence="3" id="KW-1185">Reference proteome</keyword>
<keyword evidence="1" id="KW-0472">Membrane</keyword>
<proteinExistence type="predicted"/>
<accession>A0A0L7R6N5</accession>
<dbReference type="AlphaFoldDB" id="A0A0L7R6N5"/>
<evidence type="ECO:0000313" key="3">
    <source>
        <dbReference type="Proteomes" id="UP000053825"/>
    </source>
</evidence>
<dbReference type="Proteomes" id="UP000053825">
    <property type="component" value="Unassembled WGS sequence"/>
</dbReference>
<feature type="transmembrane region" description="Helical" evidence="1">
    <location>
        <begin position="6"/>
        <end position="27"/>
    </location>
</feature>
<sequence>MHTLTMSVAFFMIVLIDTLTLVNLLILRALRNGEEKYWMEKQEKKKEAQKMRMKFFKTSFYLADRQRNTCRPALFIDC</sequence>